<dbReference type="GO" id="GO:0016491">
    <property type="term" value="F:oxidoreductase activity"/>
    <property type="evidence" value="ECO:0007669"/>
    <property type="project" value="UniProtKB-KW"/>
</dbReference>
<evidence type="ECO:0000256" key="1">
    <source>
        <dbReference type="ARBA" id="ARBA00001974"/>
    </source>
</evidence>
<reference evidence="13" key="1">
    <citation type="journal article" date="2019" name="Int. J. Syst. Evol. Microbiol.">
        <title>The Global Catalogue of Microorganisms (GCM) 10K type strain sequencing project: providing services to taxonomists for standard genome sequencing and annotation.</title>
        <authorList>
            <consortium name="The Broad Institute Genomics Platform"/>
            <consortium name="The Broad Institute Genome Sequencing Center for Infectious Disease"/>
            <person name="Wu L."/>
            <person name="Ma J."/>
        </authorList>
    </citation>
    <scope>NUCLEOTIDE SEQUENCE [LARGE SCALE GENOMIC DNA]</scope>
    <source>
        <strain evidence="13">CECT 8472</strain>
    </source>
</reference>
<dbReference type="Gene3D" id="3.30.390.30">
    <property type="match status" value="1"/>
</dbReference>
<protein>
    <submittedName>
        <fullName evidence="12">Dihydrolipoyl dehydrogenase family protein</fullName>
        <ecNumber evidence="12">1.-.-.-</ecNumber>
    </submittedName>
</protein>
<comment type="caution">
    <text evidence="12">The sequence shown here is derived from an EMBL/GenBank/DDBJ whole genome shotgun (WGS) entry which is preliminary data.</text>
</comment>
<evidence type="ECO:0000256" key="9">
    <source>
        <dbReference type="RuleBase" id="RU003691"/>
    </source>
</evidence>
<dbReference type="EC" id="1.-.-.-" evidence="12"/>
<proteinExistence type="inferred from homology"/>
<name>A0ABV8UNC5_9PROT</name>
<feature type="domain" description="Pyridine nucleotide-disulphide oxidoreductase dimerisation" evidence="10">
    <location>
        <begin position="343"/>
        <end position="448"/>
    </location>
</feature>
<dbReference type="InterPro" id="IPR036188">
    <property type="entry name" value="FAD/NAD-bd_sf"/>
</dbReference>
<dbReference type="EMBL" id="JBHSCW010000004">
    <property type="protein sequence ID" value="MFC4351973.1"/>
    <property type="molecule type" value="Genomic_DNA"/>
</dbReference>
<dbReference type="RefSeq" id="WP_382422316.1">
    <property type="nucleotide sequence ID" value="NZ_JBHSCW010000004.1"/>
</dbReference>
<gene>
    <name evidence="12" type="ORF">ACFOW6_10505</name>
</gene>
<keyword evidence="5" id="KW-0521">NADP</keyword>
<evidence type="ECO:0000256" key="5">
    <source>
        <dbReference type="ARBA" id="ARBA00022857"/>
    </source>
</evidence>
<dbReference type="InterPro" id="IPR004099">
    <property type="entry name" value="Pyr_nucl-diS_OxRdtase_dimer"/>
</dbReference>
<comment type="similarity">
    <text evidence="2 9">Belongs to the class-I pyridine nucleotide-disulfide oxidoreductase family.</text>
</comment>
<dbReference type="SUPFAM" id="SSF51905">
    <property type="entry name" value="FAD/NAD(P)-binding domain"/>
    <property type="match status" value="1"/>
</dbReference>
<dbReference type="Proteomes" id="UP001595799">
    <property type="component" value="Unassembled WGS sequence"/>
</dbReference>
<evidence type="ECO:0000313" key="13">
    <source>
        <dbReference type="Proteomes" id="UP001595799"/>
    </source>
</evidence>
<keyword evidence="3 9" id="KW-0285">Flavoprotein</keyword>
<evidence type="ECO:0000256" key="8">
    <source>
        <dbReference type="ARBA" id="ARBA00023284"/>
    </source>
</evidence>
<dbReference type="SUPFAM" id="SSF55424">
    <property type="entry name" value="FAD/NAD-linked reductases, dimerisation (C-terminal) domain"/>
    <property type="match status" value="1"/>
</dbReference>
<organism evidence="12 13">
    <name type="scientific">Fodinicurvata halophila</name>
    <dbReference type="NCBI Taxonomy" id="1419723"/>
    <lineage>
        <taxon>Bacteria</taxon>
        <taxon>Pseudomonadati</taxon>
        <taxon>Pseudomonadota</taxon>
        <taxon>Alphaproteobacteria</taxon>
        <taxon>Rhodospirillales</taxon>
        <taxon>Rhodovibrionaceae</taxon>
        <taxon>Fodinicurvata</taxon>
    </lineage>
</organism>
<evidence type="ECO:0000313" key="12">
    <source>
        <dbReference type="EMBL" id="MFC4351973.1"/>
    </source>
</evidence>
<dbReference type="PROSITE" id="PS00076">
    <property type="entry name" value="PYRIDINE_REDOX_1"/>
    <property type="match status" value="1"/>
</dbReference>
<dbReference type="InterPro" id="IPR012999">
    <property type="entry name" value="Pyr_OxRdtase_I_AS"/>
</dbReference>
<dbReference type="PIRSF" id="PIRSF000350">
    <property type="entry name" value="Mercury_reductase_MerA"/>
    <property type="match status" value="1"/>
</dbReference>
<feature type="domain" description="FAD/NAD(P)-binding" evidence="11">
    <location>
        <begin position="8"/>
        <end position="322"/>
    </location>
</feature>
<keyword evidence="8 9" id="KW-0676">Redox-active center</keyword>
<keyword evidence="6 9" id="KW-0560">Oxidoreductase</keyword>
<dbReference type="InterPro" id="IPR023753">
    <property type="entry name" value="FAD/NAD-binding_dom"/>
</dbReference>
<evidence type="ECO:0000256" key="7">
    <source>
        <dbReference type="ARBA" id="ARBA00023157"/>
    </source>
</evidence>
<comment type="cofactor">
    <cofactor evidence="1">
        <name>FAD</name>
        <dbReference type="ChEBI" id="CHEBI:57692"/>
    </cofactor>
</comment>
<dbReference type="Pfam" id="PF02852">
    <property type="entry name" value="Pyr_redox_dim"/>
    <property type="match status" value="1"/>
</dbReference>
<evidence type="ECO:0000256" key="2">
    <source>
        <dbReference type="ARBA" id="ARBA00007532"/>
    </source>
</evidence>
<accession>A0ABV8UNC5</accession>
<dbReference type="PRINTS" id="PR00368">
    <property type="entry name" value="FADPNR"/>
</dbReference>
<dbReference type="InterPro" id="IPR016156">
    <property type="entry name" value="FAD/NAD-linked_Rdtase_dimer_sf"/>
</dbReference>
<evidence type="ECO:0000256" key="6">
    <source>
        <dbReference type="ARBA" id="ARBA00023002"/>
    </source>
</evidence>
<dbReference type="PANTHER" id="PTHR43014:SF2">
    <property type="entry name" value="MERCURIC REDUCTASE"/>
    <property type="match status" value="1"/>
</dbReference>
<dbReference type="Gene3D" id="3.50.50.60">
    <property type="entry name" value="FAD/NAD(P)-binding domain"/>
    <property type="match status" value="2"/>
</dbReference>
<dbReference type="Pfam" id="PF07992">
    <property type="entry name" value="Pyr_redox_2"/>
    <property type="match status" value="1"/>
</dbReference>
<dbReference type="InterPro" id="IPR001100">
    <property type="entry name" value="Pyr_nuc-diS_OxRdtase"/>
</dbReference>
<keyword evidence="7" id="KW-1015">Disulfide bond</keyword>
<evidence type="ECO:0000259" key="10">
    <source>
        <dbReference type="Pfam" id="PF02852"/>
    </source>
</evidence>
<evidence type="ECO:0000256" key="3">
    <source>
        <dbReference type="ARBA" id="ARBA00022630"/>
    </source>
</evidence>
<dbReference type="PRINTS" id="PR00411">
    <property type="entry name" value="PNDRDTASEI"/>
</dbReference>
<evidence type="ECO:0000259" key="11">
    <source>
        <dbReference type="Pfam" id="PF07992"/>
    </source>
</evidence>
<sequence length="474" mass="50807">MTAQLSCDICVIGGGSAGLSVAAGAAQMGADTILIERGDMGGDCLNSGCVPSKSLLAAAKAAHAGAQAKDFGITYAAPRIDFPAVQAHVQDVIDSIAPHDSVERFEGLGVRVLRESAQFLSPQKLAVGDQRIHARRFVLATGSRPLIPPVPGLEDVPYLTNETVFEVQDCPEHLIILGGGPIGCELGQAFRRLGARVSIVEMNRMLGREDRGAAQLLRERLQAEGIAIHENTSISEVRHDTAGLQVVLKNEEGETTLEGARLLVAAGRQPVTDGLNLEAAKVVHDRRGIQVDARLRTSNRRIFAAGDVIGGPQFTHAAGYQAGIILRNALFRLPAKADYRALPRVTYTAPELAQVGLTEAEAREQGGKFEVLQHSLAENDRARCERESEGFIKILATPSGRILGATILSAHAGELILPWTLAIARNMKLSALAGIIAPYPTLSEVSKQVAAHYYTPKLFSSRTRRLVRLFLRLG</sequence>
<keyword evidence="4 9" id="KW-0274">FAD</keyword>
<keyword evidence="13" id="KW-1185">Reference proteome</keyword>
<dbReference type="PANTHER" id="PTHR43014">
    <property type="entry name" value="MERCURIC REDUCTASE"/>
    <property type="match status" value="1"/>
</dbReference>
<evidence type="ECO:0000256" key="4">
    <source>
        <dbReference type="ARBA" id="ARBA00022827"/>
    </source>
</evidence>